<dbReference type="InterPro" id="IPR000795">
    <property type="entry name" value="T_Tr_GTP-bd_dom"/>
</dbReference>
<feature type="domain" description="Tr-type G" evidence="5">
    <location>
        <begin position="2"/>
        <end position="66"/>
    </location>
</feature>
<dbReference type="PANTHER" id="PTHR42854">
    <property type="entry name" value="EUKARYOTIC TRANSLATION INITIATION FACTOR 2 SUBUNIT 3 FAMILY MEMBER"/>
    <property type="match status" value="1"/>
</dbReference>
<dbReference type="GO" id="GO:0001514">
    <property type="term" value="P:selenocysteine incorporation"/>
    <property type="evidence" value="ECO:0007669"/>
    <property type="project" value="TreeGrafter"/>
</dbReference>
<keyword evidence="3" id="KW-0342">GTP-binding</keyword>
<evidence type="ECO:0000313" key="7">
    <source>
        <dbReference type="Proteomes" id="UP000251197"/>
    </source>
</evidence>
<evidence type="ECO:0000256" key="4">
    <source>
        <dbReference type="SAM" id="MobiDB-lite"/>
    </source>
</evidence>
<evidence type="ECO:0000313" key="6">
    <source>
        <dbReference type="EMBL" id="SQA98829.1"/>
    </source>
</evidence>
<dbReference type="InterPro" id="IPR050543">
    <property type="entry name" value="eIF2G"/>
</dbReference>
<dbReference type="GO" id="GO:0000049">
    <property type="term" value="F:tRNA binding"/>
    <property type="evidence" value="ECO:0007669"/>
    <property type="project" value="TreeGrafter"/>
</dbReference>
<keyword evidence="1" id="KW-0547">Nucleotide-binding</keyword>
<organism evidence="6 7">
    <name type="scientific">Cedecea neteri</name>
    <dbReference type="NCBI Taxonomy" id="158822"/>
    <lineage>
        <taxon>Bacteria</taxon>
        <taxon>Pseudomonadati</taxon>
        <taxon>Pseudomonadota</taxon>
        <taxon>Gammaproteobacteria</taxon>
        <taxon>Enterobacterales</taxon>
        <taxon>Enterobacteriaceae</taxon>
        <taxon>Cedecea</taxon>
    </lineage>
</organism>
<dbReference type="EMBL" id="UAVU01000003">
    <property type="protein sequence ID" value="SQA98829.1"/>
    <property type="molecule type" value="Genomic_DNA"/>
</dbReference>
<dbReference type="Proteomes" id="UP000251197">
    <property type="component" value="Unassembled WGS sequence"/>
</dbReference>
<dbReference type="InterPro" id="IPR027417">
    <property type="entry name" value="P-loop_NTPase"/>
</dbReference>
<accession>A0A2X2VB56</accession>
<keyword evidence="2" id="KW-0648">Protein biosynthesis</keyword>
<proteinExistence type="predicted"/>
<evidence type="ECO:0000256" key="2">
    <source>
        <dbReference type="ARBA" id="ARBA00022917"/>
    </source>
</evidence>
<dbReference type="InterPro" id="IPR031157">
    <property type="entry name" value="G_TR_CS"/>
</dbReference>
<protein>
    <submittedName>
        <fullName evidence="6">SelB translation factor</fullName>
    </submittedName>
</protein>
<dbReference type="PROSITE" id="PS00301">
    <property type="entry name" value="G_TR_1"/>
    <property type="match status" value="1"/>
</dbReference>
<evidence type="ECO:0000256" key="1">
    <source>
        <dbReference type="ARBA" id="ARBA00022741"/>
    </source>
</evidence>
<dbReference type="GO" id="GO:0016259">
    <property type="term" value="P:selenocysteine metabolic process"/>
    <property type="evidence" value="ECO:0007669"/>
    <property type="project" value="TreeGrafter"/>
</dbReference>
<dbReference type="GO" id="GO:0005829">
    <property type="term" value="C:cytosol"/>
    <property type="evidence" value="ECO:0007669"/>
    <property type="project" value="TreeGrafter"/>
</dbReference>
<feature type="region of interest" description="Disordered" evidence="4">
    <location>
        <begin position="84"/>
        <end position="122"/>
    </location>
</feature>
<dbReference type="GO" id="GO:0035368">
    <property type="term" value="F:selenocysteine insertion sequence binding"/>
    <property type="evidence" value="ECO:0007669"/>
    <property type="project" value="TreeGrafter"/>
</dbReference>
<dbReference type="SUPFAM" id="SSF52540">
    <property type="entry name" value="P-loop containing nucleoside triphosphate hydrolases"/>
    <property type="match status" value="1"/>
</dbReference>
<dbReference type="AlphaFoldDB" id="A0A2X2VB56"/>
<evidence type="ECO:0000259" key="5">
    <source>
        <dbReference type="Pfam" id="PF00009"/>
    </source>
</evidence>
<dbReference type="GO" id="GO:0003924">
    <property type="term" value="F:GTPase activity"/>
    <property type="evidence" value="ECO:0007669"/>
    <property type="project" value="InterPro"/>
</dbReference>
<evidence type="ECO:0000256" key="3">
    <source>
        <dbReference type="ARBA" id="ARBA00023134"/>
    </source>
</evidence>
<name>A0A2X2VB56_9ENTR</name>
<dbReference type="PANTHER" id="PTHR42854:SF3">
    <property type="entry name" value="EUKARYOTIC TRANSLATION INITIATION FACTOR 2 SUBUNIT 3-RELATED"/>
    <property type="match status" value="1"/>
</dbReference>
<dbReference type="GO" id="GO:0005525">
    <property type="term" value="F:GTP binding"/>
    <property type="evidence" value="ECO:0007669"/>
    <property type="project" value="UniProtKB-KW"/>
</dbReference>
<gene>
    <name evidence="6" type="primary">selB_3</name>
    <name evidence="6" type="ORF">NCTC12120_02728</name>
</gene>
<dbReference type="Pfam" id="PF00009">
    <property type="entry name" value="GTP_EFTU"/>
    <property type="match status" value="1"/>
</dbReference>
<reference evidence="6 7" key="1">
    <citation type="submission" date="2018-06" db="EMBL/GenBank/DDBJ databases">
        <authorList>
            <consortium name="Pathogen Informatics"/>
            <person name="Doyle S."/>
        </authorList>
    </citation>
    <scope>NUCLEOTIDE SEQUENCE [LARGE SCALE GENOMIC DNA]</scope>
    <source>
        <strain evidence="6 7">NCTC12120</strain>
    </source>
</reference>
<dbReference type="Gene3D" id="3.40.50.300">
    <property type="entry name" value="P-loop containing nucleotide triphosphate hydrolases"/>
    <property type="match status" value="1"/>
</dbReference>
<sequence length="140" mass="15435">MIIATAGHVDHGKTTLLQALTGVNADRLPEEKKRGMTIDLGYAYWPQPDGRVIGFIDVPGTKNFCQHAGGRRRHRSCAAGHCLRRRRDGANPRASGDFTADGQPADNRRANQSRPGERRRIAEVRDEVAALLAMLRPQSL</sequence>